<gene>
    <name evidence="2" type="ORF">HCUR_01249</name>
</gene>
<sequence>MKKNSFNILCFALSLGIIIPSQGWSEGTEVADPSQQPTAAPMPSQPPAAPDQAPEAQDKASAPSLDAAGVAPGAEKPPGEAASPSGAAATPEPEAGAEKPSSEEGKKTKSKKKRKSKGKGRGKHGTSTHACPPPADVISQLNSRNNVEPADSMCNPKGSTNESLGEATSTMPR</sequence>
<evidence type="ECO:0000313" key="3">
    <source>
        <dbReference type="Proteomes" id="UP000239425"/>
    </source>
</evidence>
<reference evidence="2 3" key="1">
    <citation type="submission" date="2017-11" db="EMBL/GenBank/DDBJ databases">
        <title>Comparative genomic analysis of Holospora spp., intranuclear symbionts of paramecia.</title>
        <authorList>
            <person name="Garushyants S.K."/>
            <person name="Beliavskaya A."/>
            <person name="Malko D.B."/>
            <person name="Logacheva M.D."/>
            <person name="Rautian M.S."/>
            <person name="Gelfand M.S."/>
        </authorList>
    </citation>
    <scope>NUCLEOTIDE SEQUENCE [LARGE SCALE GENOMIC DNA]</scope>
    <source>
        <strain evidence="3">02AZ16</strain>
    </source>
</reference>
<feature type="compositionally biased region" description="Basic residues" evidence="1">
    <location>
        <begin position="108"/>
        <end position="126"/>
    </location>
</feature>
<feature type="compositionally biased region" description="Low complexity" evidence="1">
    <location>
        <begin position="67"/>
        <end position="94"/>
    </location>
</feature>
<dbReference type="RefSeq" id="WP_104207182.1">
    <property type="nucleotide sequence ID" value="NZ_PHHC01000115.1"/>
</dbReference>
<dbReference type="Proteomes" id="UP000239425">
    <property type="component" value="Unassembled WGS sequence"/>
</dbReference>
<organism evidence="2 3">
    <name type="scientific">Holospora curviuscula</name>
    <dbReference type="NCBI Taxonomy" id="1082868"/>
    <lineage>
        <taxon>Bacteria</taxon>
        <taxon>Pseudomonadati</taxon>
        <taxon>Pseudomonadota</taxon>
        <taxon>Alphaproteobacteria</taxon>
        <taxon>Holosporales</taxon>
        <taxon>Holosporaceae</taxon>
        <taxon>Holospora</taxon>
    </lineage>
</organism>
<feature type="compositionally biased region" description="Low complexity" evidence="1">
    <location>
        <begin position="33"/>
        <end position="42"/>
    </location>
</feature>
<dbReference type="AlphaFoldDB" id="A0A2S5R7K5"/>
<keyword evidence="3" id="KW-1185">Reference proteome</keyword>
<feature type="compositionally biased region" description="Basic and acidic residues" evidence="1">
    <location>
        <begin position="96"/>
        <end position="107"/>
    </location>
</feature>
<name>A0A2S5R7K5_9PROT</name>
<protein>
    <submittedName>
        <fullName evidence="2">Uncharacterized protein</fullName>
    </submittedName>
</protein>
<evidence type="ECO:0000256" key="1">
    <source>
        <dbReference type="SAM" id="MobiDB-lite"/>
    </source>
</evidence>
<proteinExistence type="predicted"/>
<comment type="caution">
    <text evidence="2">The sequence shown here is derived from an EMBL/GenBank/DDBJ whole genome shotgun (WGS) entry which is preliminary data.</text>
</comment>
<dbReference type="EMBL" id="PHHC01000115">
    <property type="protein sequence ID" value="PPE03294.1"/>
    <property type="molecule type" value="Genomic_DNA"/>
</dbReference>
<feature type="region of interest" description="Disordered" evidence="1">
    <location>
        <begin position="25"/>
        <end position="173"/>
    </location>
</feature>
<accession>A0A2S5R7K5</accession>
<feature type="compositionally biased region" description="Polar residues" evidence="1">
    <location>
        <begin position="157"/>
        <end position="173"/>
    </location>
</feature>
<evidence type="ECO:0000313" key="2">
    <source>
        <dbReference type="EMBL" id="PPE03294.1"/>
    </source>
</evidence>